<protein>
    <submittedName>
        <fullName evidence="2">Hypothetical_protein</fullName>
    </submittedName>
</protein>
<keyword evidence="3" id="KW-1185">Reference proteome</keyword>
<evidence type="ECO:0000313" key="3">
    <source>
        <dbReference type="Proteomes" id="UP001642409"/>
    </source>
</evidence>
<evidence type="ECO:0000313" key="2">
    <source>
        <dbReference type="EMBL" id="CAL6079402.1"/>
    </source>
</evidence>
<proteinExistence type="predicted"/>
<sequence length="266" mass="30986">MLAVLSLCNDSYNQLVYQLSFDLNLKTEVILQHLQKISTSCLYSIKSQILVETTQNQNQLSETESKHKLPQQSKCSNLTQAYSKVSFPELDTIEYQKQSISQVQESFSDATVQNNQNIDFEIQPDKVQRQSKNELNAFKLFFSSALKMVLSSHFTNLDEVTDSQICEAVNSHVKIYDQIKFWDSVQRVIGVKTREQVRNYYQKTFVKCLYKNEIKKEDKETLNKLIEENGGKKAAEIAKLFANENYFHRTVLMYVINRITYNKENK</sequence>
<name>A0AA86UZH5_9EUKA</name>
<reference evidence="2 3" key="2">
    <citation type="submission" date="2024-07" db="EMBL/GenBank/DDBJ databases">
        <authorList>
            <person name="Akdeniz Z."/>
        </authorList>
    </citation>
    <scope>NUCLEOTIDE SEQUENCE [LARGE SCALE GENOMIC DNA]</scope>
</reference>
<gene>
    <name evidence="2" type="ORF">HINF_LOCUS59367</name>
    <name evidence="1" type="ORF">HINF_LOCUS62144</name>
</gene>
<dbReference type="EMBL" id="CATOUU010001149">
    <property type="protein sequence ID" value="CAI9974499.1"/>
    <property type="molecule type" value="Genomic_DNA"/>
</dbReference>
<dbReference type="EMBL" id="CAXDID020000340">
    <property type="protein sequence ID" value="CAL6079402.1"/>
    <property type="molecule type" value="Genomic_DNA"/>
</dbReference>
<dbReference type="Proteomes" id="UP001642409">
    <property type="component" value="Unassembled WGS sequence"/>
</dbReference>
<comment type="caution">
    <text evidence="1">The sequence shown here is derived from an EMBL/GenBank/DDBJ whole genome shotgun (WGS) entry which is preliminary data.</text>
</comment>
<organism evidence="1">
    <name type="scientific">Hexamita inflata</name>
    <dbReference type="NCBI Taxonomy" id="28002"/>
    <lineage>
        <taxon>Eukaryota</taxon>
        <taxon>Metamonada</taxon>
        <taxon>Diplomonadida</taxon>
        <taxon>Hexamitidae</taxon>
        <taxon>Hexamitinae</taxon>
        <taxon>Hexamita</taxon>
    </lineage>
</organism>
<reference evidence="1" key="1">
    <citation type="submission" date="2023-06" db="EMBL/GenBank/DDBJ databases">
        <authorList>
            <person name="Kurt Z."/>
        </authorList>
    </citation>
    <scope>NUCLEOTIDE SEQUENCE</scope>
</reference>
<evidence type="ECO:0000313" key="1">
    <source>
        <dbReference type="EMBL" id="CAI9974499.1"/>
    </source>
</evidence>
<dbReference type="AlphaFoldDB" id="A0AA86UZH5"/>
<accession>A0AA86UZH5</accession>